<evidence type="ECO:0000313" key="3">
    <source>
        <dbReference type="Proteomes" id="UP000254712"/>
    </source>
</evidence>
<dbReference type="GO" id="GO:0051301">
    <property type="term" value="P:cell division"/>
    <property type="evidence" value="ECO:0007669"/>
    <property type="project" value="UniProtKB-KW"/>
</dbReference>
<dbReference type="EMBL" id="UGXT01000002">
    <property type="protein sequence ID" value="SUH38382.1"/>
    <property type="molecule type" value="Genomic_DNA"/>
</dbReference>
<evidence type="ECO:0000313" key="2">
    <source>
        <dbReference type="EMBL" id="SUH38382.1"/>
    </source>
</evidence>
<evidence type="ECO:0000256" key="1">
    <source>
        <dbReference type="SAM" id="MobiDB-lite"/>
    </source>
</evidence>
<feature type="region of interest" description="Disordered" evidence="1">
    <location>
        <begin position="96"/>
        <end position="143"/>
    </location>
</feature>
<feature type="compositionally biased region" description="Basic and acidic residues" evidence="1">
    <location>
        <begin position="60"/>
        <end position="72"/>
    </location>
</feature>
<keyword evidence="2" id="KW-0132">Cell division</keyword>
<protein>
    <submittedName>
        <fullName evidence="2">Cell division protein FtsK</fullName>
    </submittedName>
</protein>
<proteinExistence type="predicted"/>
<keyword evidence="2" id="KW-0131">Cell cycle</keyword>
<organism evidence="2 3">
    <name type="scientific">Salmonella enterica I</name>
    <dbReference type="NCBI Taxonomy" id="59201"/>
    <lineage>
        <taxon>Bacteria</taxon>
        <taxon>Pseudomonadati</taxon>
        <taxon>Pseudomonadota</taxon>
        <taxon>Gammaproteobacteria</taxon>
        <taxon>Enterobacterales</taxon>
        <taxon>Enterobacteriaceae</taxon>
        <taxon>Salmonella</taxon>
    </lineage>
</organism>
<dbReference type="Proteomes" id="UP000254712">
    <property type="component" value="Unassembled WGS sequence"/>
</dbReference>
<name>A0A379WWE2_SALET</name>
<reference evidence="2 3" key="1">
    <citation type="submission" date="2018-06" db="EMBL/GenBank/DDBJ databases">
        <authorList>
            <consortium name="Pathogen Informatics"/>
            <person name="Doyle S."/>
        </authorList>
    </citation>
    <scope>NUCLEOTIDE SEQUENCE [LARGE SCALE GENOMIC DNA]</scope>
    <source>
        <strain evidence="2 3">NCTC8261</strain>
    </source>
</reference>
<dbReference type="AlphaFoldDB" id="A0A379WWE2"/>
<sequence length="158" mass="18031">MALWQQAPRRCACIWSGYRRRAASQVKEGIVRNCRGPNRRSRADPTGTGVVRIKLPSQRIAEEKAREAERNQYETGAQLTDEEIDAMHQDELARQFAQSQQHRYGETYQHDTQQAEDDDTAAEAELAASLPLRNSSDIPASNPLARSRSHWTIWISRQ</sequence>
<accession>A0A379WWE2</accession>
<feature type="region of interest" description="Disordered" evidence="1">
    <location>
        <begin position="60"/>
        <end position="80"/>
    </location>
</feature>
<gene>
    <name evidence="2" type="primary">ftsK_4</name>
    <name evidence="2" type="ORF">NCTC8261_04708</name>
</gene>